<keyword evidence="3" id="KW-1185">Reference proteome</keyword>
<dbReference type="OrthoDB" id="118514at2"/>
<feature type="transmembrane region" description="Helical" evidence="1">
    <location>
        <begin position="21"/>
        <end position="42"/>
    </location>
</feature>
<keyword evidence="1" id="KW-0472">Membrane</keyword>
<dbReference type="STRING" id="474950.SAMN05421771_2894"/>
<dbReference type="EMBL" id="FOZL01000001">
    <property type="protein sequence ID" value="SFS16317.1"/>
    <property type="molecule type" value="Genomic_DNA"/>
</dbReference>
<reference evidence="2 3" key="1">
    <citation type="submission" date="2016-10" db="EMBL/GenBank/DDBJ databases">
        <authorList>
            <person name="de Groot N.N."/>
        </authorList>
    </citation>
    <scope>NUCLEOTIDE SEQUENCE [LARGE SCALE GENOMIC DNA]</scope>
    <source>
        <strain evidence="2 3">DSM 21001</strain>
    </source>
</reference>
<sequence>MLDEELIAGKTVGDLGREAMWFVLHTMIALVLLAAVVATMYFMQLDQDSSGPKLIGLGLGALVPLIGGFFIAKIQGGSVAGYVWISGLLLFSVVCVWVLDLPTGPGLCEKCGAISKLTRTFFEINNGSGLMGGDGFLVGCLLPLSIIAYSMGAKLAFKTDND</sequence>
<gene>
    <name evidence="2" type="ORF">SAMN05421771_2894</name>
</gene>
<protein>
    <submittedName>
        <fullName evidence="2">Uncharacterized protein</fullName>
    </submittedName>
</protein>
<dbReference type="Proteomes" id="UP000199024">
    <property type="component" value="Unassembled WGS sequence"/>
</dbReference>
<keyword evidence="1" id="KW-0812">Transmembrane</keyword>
<feature type="transmembrane region" description="Helical" evidence="1">
    <location>
        <begin position="54"/>
        <end position="72"/>
    </location>
</feature>
<dbReference type="RefSeq" id="WP_089839897.1">
    <property type="nucleotide sequence ID" value="NZ_FOZL01000001.1"/>
</dbReference>
<keyword evidence="1" id="KW-1133">Transmembrane helix</keyword>
<dbReference type="AlphaFoldDB" id="A0A1I6ML39"/>
<proteinExistence type="predicted"/>
<organism evidence="2 3">
    <name type="scientific">Granulicella pectinivorans</name>
    <dbReference type="NCBI Taxonomy" id="474950"/>
    <lineage>
        <taxon>Bacteria</taxon>
        <taxon>Pseudomonadati</taxon>
        <taxon>Acidobacteriota</taxon>
        <taxon>Terriglobia</taxon>
        <taxon>Terriglobales</taxon>
        <taxon>Acidobacteriaceae</taxon>
        <taxon>Granulicella</taxon>
    </lineage>
</organism>
<evidence type="ECO:0000313" key="3">
    <source>
        <dbReference type="Proteomes" id="UP000199024"/>
    </source>
</evidence>
<feature type="transmembrane region" description="Helical" evidence="1">
    <location>
        <begin position="136"/>
        <end position="157"/>
    </location>
</feature>
<accession>A0A1I6ML39</accession>
<evidence type="ECO:0000256" key="1">
    <source>
        <dbReference type="SAM" id="Phobius"/>
    </source>
</evidence>
<name>A0A1I6ML39_9BACT</name>
<feature type="transmembrane region" description="Helical" evidence="1">
    <location>
        <begin position="79"/>
        <end position="99"/>
    </location>
</feature>
<evidence type="ECO:0000313" key="2">
    <source>
        <dbReference type="EMBL" id="SFS16317.1"/>
    </source>
</evidence>